<protein>
    <submittedName>
        <fullName evidence="1">Uncharacterized protein</fullName>
    </submittedName>
</protein>
<name>A0ACB7ZVE4_9AGAM</name>
<dbReference type="EMBL" id="MU268262">
    <property type="protein sequence ID" value="KAH7905139.1"/>
    <property type="molecule type" value="Genomic_DNA"/>
</dbReference>
<proteinExistence type="predicted"/>
<gene>
    <name evidence="1" type="ORF">BJ138DRAFT_1106223</name>
</gene>
<evidence type="ECO:0000313" key="1">
    <source>
        <dbReference type="EMBL" id="KAH7905139.1"/>
    </source>
</evidence>
<evidence type="ECO:0000313" key="2">
    <source>
        <dbReference type="Proteomes" id="UP000790377"/>
    </source>
</evidence>
<sequence length="129" mass="14070">MQSLENVAYGTWLAHGYSYRLVVLRYNVSINKIESNSIQNVTTKTGNWHDVINHVSTTLLVPPSLNGRAVNRPYNSHRKRNSDNPHLTIEQPSAQSGFGEICIQAAGINTLAGSLASLQQGLGDVDPSL</sequence>
<comment type="caution">
    <text evidence="1">The sequence shown here is derived from an EMBL/GenBank/DDBJ whole genome shotgun (WGS) entry which is preliminary data.</text>
</comment>
<organism evidence="1 2">
    <name type="scientific">Hygrophoropsis aurantiaca</name>
    <dbReference type="NCBI Taxonomy" id="72124"/>
    <lineage>
        <taxon>Eukaryota</taxon>
        <taxon>Fungi</taxon>
        <taxon>Dikarya</taxon>
        <taxon>Basidiomycota</taxon>
        <taxon>Agaricomycotina</taxon>
        <taxon>Agaricomycetes</taxon>
        <taxon>Agaricomycetidae</taxon>
        <taxon>Boletales</taxon>
        <taxon>Coniophorineae</taxon>
        <taxon>Hygrophoropsidaceae</taxon>
        <taxon>Hygrophoropsis</taxon>
    </lineage>
</organism>
<dbReference type="Proteomes" id="UP000790377">
    <property type="component" value="Unassembled WGS sequence"/>
</dbReference>
<keyword evidence="2" id="KW-1185">Reference proteome</keyword>
<reference evidence="1" key="1">
    <citation type="journal article" date="2021" name="New Phytol.">
        <title>Evolutionary innovations through gain and loss of genes in the ectomycorrhizal Boletales.</title>
        <authorList>
            <person name="Wu G."/>
            <person name="Miyauchi S."/>
            <person name="Morin E."/>
            <person name="Kuo A."/>
            <person name="Drula E."/>
            <person name="Varga T."/>
            <person name="Kohler A."/>
            <person name="Feng B."/>
            <person name="Cao Y."/>
            <person name="Lipzen A."/>
            <person name="Daum C."/>
            <person name="Hundley H."/>
            <person name="Pangilinan J."/>
            <person name="Johnson J."/>
            <person name="Barry K."/>
            <person name="LaButti K."/>
            <person name="Ng V."/>
            <person name="Ahrendt S."/>
            <person name="Min B."/>
            <person name="Choi I.G."/>
            <person name="Park H."/>
            <person name="Plett J.M."/>
            <person name="Magnuson J."/>
            <person name="Spatafora J.W."/>
            <person name="Nagy L.G."/>
            <person name="Henrissat B."/>
            <person name="Grigoriev I.V."/>
            <person name="Yang Z.L."/>
            <person name="Xu J."/>
            <person name="Martin F.M."/>
        </authorList>
    </citation>
    <scope>NUCLEOTIDE SEQUENCE</scope>
    <source>
        <strain evidence="1">ATCC 28755</strain>
    </source>
</reference>
<accession>A0ACB7ZVE4</accession>